<dbReference type="SUPFAM" id="SSF54292">
    <property type="entry name" value="2Fe-2S ferredoxin-like"/>
    <property type="match status" value="1"/>
</dbReference>
<dbReference type="Gene3D" id="3.40.50.80">
    <property type="entry name" value="Nucleotide-binding domain of ferredoxin-NADP reductase (FNR) module"/>
    <property type="match status" value="1"/>
</dbReference>
<evidence type="ECO:0000259" key="8">
    <source>
        <dbReference type="PROSITE" id="PS51085"/>
    </source>
</evidence>
<dbReference type="EMBL" id="VJZC01000001">
    <property type="protein sequence ID" value="MPY55721.1"/>
    <property type="molecule type" value="Genomic_DNA"/>
</dbReference>
<dbReference type="SUPFAM" id="SSF52343">
    <property type="entry name" value="Ferredoxin reductase-like, C-terminal NADP-linked domain"/>
    <property type="match status" value="1"/>
</dbReference>
<evidence type="ECO:0000256" key="6">
    <source>
        <dbReference type="ARBA" id="ARBA00023004"/>
    </source>
</evidence>
<dbReference type="InterPro" id="IPR006058">
    <property type="entry name" value="2Fe2S_fd_BS"/>
</dbReference>
<sequence length="329" mass="35579">MTTLTMTSDVQVTERAERVVRIARKWRAAEGVVALELVDPAGGPLPEWEPGAHIDLIMPDGAARQYSLCGDPDDRHTWRVGVLLEKEGRGGSQWVHQELAEGDLVPTRGPRNHFALEPARRYLFIGGGIGITPILPMVRAARGMGADLTVVYGGRTRESMGFVDELRELHAGVEIVPQSEAGLIDLDRLLANPEPDTLIYCCGPGPLLDAVEQRVARWPAGALRIERFSARTDTELTSDADHAFEVELARSGTVLQVPADQTLLSVLEDAGADVISSCAEGTCGSCETMVLAGDIDHRDSVLSESERAAGDRLMICVSRCRGPKLVLDL</sequence>
<dbReference type="GO" id="GO:0051537">
    <property type="term" value="F:2 iron, 2 sulfur cluster binding"/>
    <property type="evidence" value="ECO:0007669"/>
    <property type="project" value="UniProtKB-KW"/>
</dbReference>
<dbReference type="Gene3D" id="2.40.30.10">
    <property type="entry name" value="Translation factors"/>
    <property type="match status" value="1"/>
</dbReference>
<evidence type="ECO:0000256" key="2">
    <source>
        <dbReference type="ARBA" id="ARBA00022630"/>
    </source>
</evidence>
<dbReference type="AlphaFoldDB" id="A0A5N8X8C1"/>
<evidence type="ECO:0000313" key="11">
    <source>
        <dbReference type="Proteomes" id="UP000400924"/>
    </source>
</evidence>
<dbReference type="SUPFAM" id="SSF63380">
    <property type="entry name" value="Riboflavin synthase domain-like"/>
    <property type="match status" value="1"/>
</dbReference>
<dbReference type="CDD" id="cd06185">
    <property type="entry name" value="PDR_like"/>
    <property type="match status" value="1"/>
</dbReference>
<keyword evidence="11" id="KW-1185">Reference proteome</keyword>
<keyword evidence="6" id="KW-0408">Iron</keyword>
<dbReference type="PRINTS" id="PR00409">
    <property type="entry name" value="PHDIOXRDTASE"/>
</dbReference>
<dbReference type="InterPro" id="IPR036010">
    <property type="entry name" value="2Fe-2S_ferredoxin-like_sf"/>
</dbReference>
<reference evidence="10 11" key="1">
    <citation type="submission" date="2019-07" db="EMBL/GenBank/DDBJ databases">
        <title>New species of Amycolatopsis and Streptomyces.</title>
        <authorList>
            <person name="Duangmal K."/>
            <person name="Teo W.F.A."/>
            <person name="Lipun K."/>
        </authorList>
    </citation>
    <scope>NUCLEOTIDE SEQUENCE [LARGE SCALE GENOMIC DNA]</scope>
    <source>
        <strain evidence="10 11">NBRC 106415</strain>
    </source>
</reference>
<dbReference type="PANTHER" id="PTHR47354:SF1">
    <property type="entry name" value="CARNITINE MONOOXYGENASE REDUCTASE SUBUNIT"/>
    <property type="match status" value="1"/>
</dbReference>
<evidence type="ECO:0000256" key="1">
    <source>
        <dbReference type="ARBA" id="ARBA00001974"/>
    </source>
</evidence>
<dbReference type="PANTHER" id="PTHR47354">
    <property type="entry name" value="NADH OXIDOREDUCTASE HCR"/>
    <property type="match status" value="1"/>
</dbReference>
<dbReference type="Pfam" id="PF00175">
    <property type="entry name" value="NAD_binding_1"/>
    <property type="match status" value="1"/>
</dbReference>
<comment type="caution">
    <text evidence="10">The sequence shown here is derived from an EMBL/GenBank/DDBJ whole genome shotgun (WGS) entry which is preliminary data.</text>
</comment>
<dbReference type="InterPro" id="IPR039261">
    <property type="entry name" value="FNR_nucleotide-bd"/>
</dbReference>
<dbReference type="PROSITE" id="PS00197">
    <property type="entry name" value="2FE2S_FER_1"/>
    <property type="match status" value="1"/>
</dbReference>
<evidence type="ECO:0000313" key="10">
    <source>
        <dbReference type="EMBL" id="MPY55721.1"/>
    </source>
</evidence>
<organism evidence="10 11">
    <name type="scientific">Streptomyces spongiae</name>
    <dbReference type="NCBI Taxonomy" id="565072"/>
    <lineage>
        <taxon>Bacteria</taxon>
        <taxon>Bacillati</taxon>
        <taxon>Actinomycetota</taxon>
        <taxon>Actinomycetes</taxon>
        <taxon>Kitasatosporales</taxon>
        <taxon>Streptomycetaceae</taxon>
        <taxon>Streptomyces</taxon>
    </lineage>
</organism>
<evidence type="ECO:0000259" key="9">
    <source>
        <dbReference type="PROSITE" id="PS51384"/>
    </source>
</evidence>
<comment type="cofactor">
    <cofactor evidence="1">
        <name>FAD</name>
        <dbReference type="ChEBI" id="CHEBI:57692"/>
    </cofactor>
</comment>
<dbReference type="InterPro" id="IPR001041">
    <property type="entry name" value="2Fe-2S_ferredoxin-type"/>
</dbReference>
<dbReference type="InterPro" id="IPR017927">
    <property type="entry name" value="FAD-bd_FR_type"/>
</dbReference>
<feature type="domain" description="2Fe-2S ferredoxin-type" evidence="8">
    <location>
        <begin position="244"/>
        <end position="329"/>
    </location>
</feature>
<accession>A0A5N8X8C1</accession>
<dbReference type="InterPro" id="IPR012675">
    <property type="entry name" value="Beta-grasp_dom_sf"/>
</dbReference>
<dbReference type="RefSeq" id="WP_152769197.1">
    <property type="nucleotide sequence ID" value="NZ_VJZC01000001.1"/>
</dbReference>
<dbReference type="InterPro" id="IPR001433">
    <property type="entry name" value="OxRdtase_FAD/NAD-bd"/>
</dbReference>
<dbReference type="CDD" id="cd00207">
    <property type="entry name" value="fer2"/>
    <property type="match status" value="1"/>
</dbReference>
<feature type="domain" description="FAD-binding FR-type" evidence="9">
    <location>
        <begin position="15"/>
        <end position="117"/>
    </location>
</feature>
<dbReference type="GO" id="GO:0046872">
    <property type="term" value="F:metal ion binding"/>
    <property type="evidence" value="ECO:0007669"/>
    <property type="project" value="UniProtKB-KW"/>
</dbReference>
<proteinExistence type="predicted"/>
<dbReference type="Pfam" id="PF00111">
    <property type="entry name" value="Fer2"/>
    <property type="match status" value="1"/>
</dbReference>
<keyword evidence="3" id="KW-0001">2Fe-2S</keyword>
<dbReference type="PROSITE" id="PS51384">
    <property type="entry name" value="FAD_FR"/>
    <property type="match status" value="1"/>
</dbReference>
<gene>
    <name evidence="10" type="ORF">FNH08_00500</name>
</gene>
<keyword evidence="4" id="KW-0479">Metal-binding</keyword>
<keyword evidence="7" id="KW-0411">Iron-sulfur</keyword>
<evidence type="ECO:0000256" key="4">
    <source>
        <dbReference type="ARBA" id="ARBA00022723"/>
    </source>
</evidence>
<evidence type="ECO:0000256" key="3">
    <source>
        <dbReference type="ARBA" id="ARBA00022714"/>
    </source>
</evidence>
<evidence type="ECO:0000256" key="5">
    <source>
        <dbReference type="ARBA" id="ARBA00023002"/>
    </source>
</evidence>
<dbReference type="InterPro" id="IPR050415">
    <property type="entry name" value="MRET"/>
</dbReference>
<dbReference type="OrthoDB" id="502624at2"/>
<dbReference type="InterPro" id="IPR017938">
    <property type="entry name" value="Riboflavin_synthase-like_b-brl"/>
</dbReference>
<dbReference type="GO" id="GO:0016491">
    <property type="term" value="F:oxidoreductase activity"/>
    <property type="evidence" value="ECO:0007669"/>
    <property type="project" value="UniProtKB-KW"/>
</dbReference>
<evidence type="ECO:0000256" key="7">
    <source>
        <dbReference type="ARBA" id="ARBA00023014"/>
    </source>
</evidence>
<keyword evidence="5" id="KW-0560">Oxidoreductase</keyword>
<dbReference type="Proteomes" id="UP000400924">
    <property type="component" value="Unassembled WGS sequence"/>
</dbReference>
<keyword evidence="2" id="KW-0285">Flavoprotein</keyword>
<dbReference type="Gene3D" id="3.10.20.30">
    <property type="match status" value="1"/>
</dbReference>
<protein>
    <submittedName>
        <fullName evidence="10">Oxidoreductase</fullName>
    </submittedName>
</protein>
<dbReference type="PROSITE" id="PS51085">
    <property type="entry name" value="2FE2S_FER_2"/>
    <property type="match status" value="1"/>
</dbReference>
<name>A0A5N8X8C1_9ACTN</name>